<evidence type="ECO:0008006" key="3">
    <source>
        <dbReference type="Google" id="ProtNLM"/>
    </source>
</evidence>
<reference evidence="1" key="1">
    <citation type="journal article" date="2019" name="PLoS Negl. Trop. Dis.">
        <title>Revisiting the worldwide diversity of Leptospira species in the environment.</title>
        <authorList>
            <person name="Vincent A.T."/>
            <person name="Schiettekatte O."/>
            <person name="Bourhy P."/>
            <person name="Veyrier F.J."/>
            <person name="Picardeau M."/>
        </authorList>
    </citation>
    <scope>NUCLEOTIDE SEQUENCE [LARGE SCALE GENOMIC DNA]</scope>
    <source>
        <strain evidence="1">SSW15</strain>
    </source>
</reference>
<dbReference type="OrthoDB" id="340676at2"/>
<comment type="caution">
    <text evidence="1">The sequence shown here is derived from an EMBL/GenBank/DDBJ whole genome shotgun (WGS) entry which is preliminary data.</text>
</comment>
<dbReference type="NCBIfam" id="NF047484">
    <property type="entry name" value="LA1326_LA4305"/>
    <property type="match status" value="1"/>
</dbReference>
<dbReference type="EMBL" id="RQET01000013">
    <property type="protein sequence ID" value="TGK06363.1"/>
    <property type="molecule type" value="Genomic_DNA"/>
</dbReference>
<name>A0A4R9G4T0_9LEPT</name>
<evidence type="ECO:0000313" key="1">
    <source>
        <dbReference type="EMBL" id="TGK06363.1"/>
    </source>
</evidence>
<dbReference type="RefSeq" id="WP_135769045.1">
    <property type="nucleotide sequence ID" value="NZ_RQET01000013.1"/>
</dbReference>
<dbReference type="PROSITE" id="PS51257">
    <property type="entry name" value="PROKAR_LIPOPROTEIN"/>
    <property type="match status" value="1"/>
</dbReference>
<dbReference type="AlphaFoldDB" id="A0A4R9G4T0"/>
<keyword evidence="2" id="KW-1185">Reference proteome</keyword>
<accession>A0A4R9G4T0</accession>
<dbReference type="Proteomes" id="UP000298458">
    <property type="component" value="Unassembled WGS sequence"/>
</dbReference>
<protein>
    <recommendedName>
        <fullName evidence="3">Lipoprotein</fullName>
    </recommendedName>
</protein>
<organism evidence="1 2">
    <name type="scientific">Leptospira fletcheri</name>
    <dbReference type="NCBI Taxonomy" id="2484981"/>
    <lineage>
        <taxon>Bacteria</taxon>
        <taxon>Pseudomonadati</taxon>
        <taxon>Spirochaetota</taxon>
        <taxon>Spirochaetia</taxon>
        <taxon>Leptospirales</taxon>
        <taxon>Leptospiraceae</taxon>
        <taxon>Leptospira</taxon>
    </lineage>
</organism>
<sequence length="251" mass="29126">MKQRLPVTFLQYSRSKVRLLSLVFLAAAIVGISGCYPYSSREVVFRSEGIALFKIESKELSDFYKFTKISSLEHPILLDQTKVKDYFGNLRYSKRTAIGYFSDFVFSDHELDLLSRDLPFALKALPKDRLLVLVSKYDDTQSVISYDELTTCILWAADSRLNVLFGRIKRELVDKDQTLEFNRWTRIEEIQLSQSTDGTEIVEGENFDFGLVGGVPQRKWVMFDLKNPTKYKFQPRKQYGPVKLTDENDRP</sequence>
<gene>
    <name evidence="1" type="ORF">EHO60_15085</name>
</gene>
<proteinExistence type="predicted"/>
<evidence type="ECO:0000313" key="2">
    <source>
        <dbReference type="Proteomes" id="UP000298458"/>
    </source>
</evidence>